<evidence type="ECO:0000313" key="1">
    <source>
        <dbReference type="EMBL" id="KAL2060875.1"/>
    </source>
</evidence>
<dbReference type="EMBL" id="JAZHXI010000020">
    <property type="protein sequence ID" value="KAL2060875.1"/>
    <property type="molecule type" value="Genomic_DNA"/>
</dbReference>
<accession>A0ABR4BTB0</accession>
<name>A0ABR4BTB0_9HELO</name>
<sequence>MSLSVRGGMSAFQPGQPAIEYPNRAVMPIPPSVESCSPGPRSIFVGIEYKVQSVRNAVEIEVYLQIWCRAVLSAVSRSTNSHTINNPSMPHAQSIY</sequence>
<gene>
    <name evidence="1" type="ORF">VTL71DRAFT_8927</name>
</gene>
<keyword evidence="2" id="KW-1185">Reference proteome</keyword>
<comment type="caution">
    <text evidence="1">The sequence shown here is derived from an EMBL/GenBank/DDBJ whole genome shotgun (WGS) entry which is preliminary data.</text>
</comment>
<reference evidence="1 2" key="1">
    <citation type="journal article" date="2024" name="Commun. Biol.">
        <title>Comparative genomic analysis of thermophilic fungi reveals convergent evolutionary adaptations and gene losses.</title>
        <authorList>
            <person name="Steindorff A.S."/>
            <person name="Aguilar-Pontes M.V."/>
            <person name="Robinson A.J."/>
            <person name="Andreopoulos B."/>
            <person name="LaButti K."/>
            <person name="Kuo A."/>
            <person name="Mondo S."/>
            <person name="Riley R."/>
            <person name="Otillar R."/>
            <person name="Haridas S."/>
            <person name="Lipzen A."/>
            <person name="Grimwood J."/>
            <person name="Schmutz J."/>
            <person name="Clum A."/>
            <person name="Reid I.D."/>
            <person name="Moisan M.C."/>
            <person name="Butler G."/>
            <person name="Nguyen T.T.M."/>
            <person name="Dewar K."/>
            <person name="Conant G."/>
            <person name="Drula E."/>
            <person name="Henrissat B."/>
            <person name="Hansel C."/>
            <person name="Singer S."/>
            <person name="Hutchinson M.I."/>
            <person name="de Vries R.P."/>
            <person name="Natvig D.O."/>
            <person name="Powell A.J."/>
            <person name="Tsang A."/>
            <person name="Grigoriev I.V."/>
        </authorList>
    </citation>
    <scope>NUCLEOTIDE SEQUENCE [LARGE SCALE GENOMIC DNA]</scope>
    <source>
        <strain evidence="1 2">CBS 494.80</strain>
    </source>
</reference>
<evidence type="ECO:0000313" key="2">
    <source>
        <dbReference type="Proteomes" id="UP001595075"/>
    </source>
</evidence>
<proteinExistence type="predicted"/>
<dbReference type="Proteomes" id="UP001595075">
    <property type="component" value="Unassembled WGS sequence"/>
</dbReference>
<protein>
    <submittedName>
        <fullName evidence="1">Uncharacterized protein</fullName>
    </submittedName>
</protein>
<organism evidence="1 2">
    <name type="scientific">Oculimacula yallundae</name>
    <dbReference type="NCBI Taxonomy" id="86028"/>
    <lineage>
        <taxon>Eukaryota</taxon>
        <taxon>Fungi</taxon>
        <taxon>Dikarya</taxon>
        <taxon>Ascomycota</taxon>
        <taxon>Pezizomycotina</taxon>
        <taxon>Leotiomycetes</taxon>
        <taxon>Helotiales</taxon>
        <taxon>Ploettnerulaceae</taxon>
        <taxon>Oculimacula</taxon>
    </lineage>
</organism>